<reference evidence="2" key="1">
    <citation type="submission" date="2020-09" db="EMBL/GenBank/DDBJ databases">
        <title>Genome seq and assembly of Limnohabitants sp.</title>
        <authorList>
            <person name="Chhetri G."/>
        </authorList>
    </citation>
    <scope>NUCLEOTIDE SEQUENCE</scope>
    <source>
        <strain evidence="2">JUR4</strain>
    </source>
</reference>
<dbReference type="GO" id="GO:0016747">
    <property type="term" value="F:acyltransferase activity, transferring groups other than amino-acyl groups"/>
    <property type="evidence" value="ECO:0007669"/>
    <property type="project" value="InterPro"/>
</dbReference>
<dbReference type="InterPro" id="IPR000182">
    <property type="entry name" value="GNAT_dom"/>
</dbReference>
<dbReference type="CDD" id="cd04301">
    <property type="entry name" value="NAT_SF"/>
    <property type="match status" value="1"/>
</dbReference>
<dbReference type="Pfam" id="PF13302">
    <property type="entry name" value="Acetyltransf_3"/>
    <property type="match status" value="1"/>
</dbReference>
<proteinExistence type="predicted"/>
<dbReference type="AlphaFoldDB" id="A0A927IIM2"/>
<sequence length="247" mass="28009">MTSEEHPPAAGLLSRLWRRLFSVADTGATSARARALRWVPIRPLSPRHKPRIQAHLVSLSDSDRYLRFGYPATDEHIQRYVEGLNFERDEIFGVFNRRLQLVAMAHLAFSVDPQWSTFAEFGVSVAANQRGRGLGAKLFDRAVMHARNQGVSMLFIHALSENVAMLKIARHAGARVERDGSESEAYLSLPQATLDSQLSGVVSDQMAQIDYQVKLQARQFREWLGFMQEVREGVREARHHNEHNDPP</sequence>
<dbReference type="EMBL" id="JACYFT010000001">
    <property type="protein sequence ID" value="MBD8049774.1"/>
    <property type="molecule type" value="Genomic_DNA"/>
</dbReference>
<protein>
    <submittedName>
        <fullName evidence="2">GNAT family N-acetyltransferase</fullName>
    </submittedName>
</protein>
<dbReference type="InterPro" id="IPR016181">
    <property type="entry name" value="Acyl_CoA_acyltransferase"/>
</dbReference>
<dbReference type="PROSITE" id="PS51186">
    <property type="entry name" value="GNAT"/>
    <property type="match status" value="1"/>
</dbReference>
<accession>A0A927IIM2</accession>
<evidence type="ECO:0000313" key="2">
    <source>
        <dbReference type="EMBL" id="MBD8049774.1"/>
    </source>
</evidence>
<dbReference type="Proteomes" id="UP000647424">
    <property type="component" value="Unassembled WGS sequence"/>
</dbReference>
<comment type="caution">
    <text evidence="2">The sequence shown here is derived from an EMBL/GenBank/DDBJ whole genome shotgun (WGS) entry which is preliminary data.</text>
</comment>
<dbReference type="Gene3D" id="3.40.630.30">
    <property type="match status" value="1"/>
</dbReference>
<dbReference type="SUPFAM" id="SSF55729">
    <property type="entry name" value="Acyl-CoA N-acyltransferases (Nat)"/>
    <property type="match status" value="1"/>
</dbReference>
<dbReference type="RefSeq" id="WP_191818221.1">
    <property type="nucleotide sequence ID" value="NZ_JACYFT010000001.1"/>
</dbReference>
<name>A0A927IIM2_9BURK</name>
<gene>
    <name evidence="2" type="ORF">IC609_04390</name>
</gene>
<keyword evidence="3" id="KW-1185">Reference proteome</keyword>
<evidence type="ECO:0000259" key="1">
    <source>
        <dbReference type="PROSITE" id="PS51186"/>
    </source>
</evidence>
<feature type="domain" description="N-acetyltransferase" evidence="1">
    <location>
        <begin position="39"/>
        <end position="192"/>
    </location>
</feature>
<evidence type="ECO:0000313" key="3">
    <source>
        <dbReference type="Proteomes" id="UP000647424"/>
    </source>
</evidence>
<organism evidence="2 3">
    <name type="scientific">Limnohabitans radicicola</name>
    <dbReference type="NCBI Taxonomy" id="2771427"/>
    <lineage>
        <taxon>Bacteria</taxon>
        <taxon>Pseudomonadati</taxon>
        <taxon>Pseudomonadota</taxon>
        <taxon>Betaproteobacteria</taxon>
        <taxon>Burkholderiales</taxon>
        <taxon>Comamonadaceae</taxon>
        <taxon>Limnohabitans</taxon>
    </lineage>
</organism>